<dbReference type="Proteomes" id="UP000019132">
    <property type="component" value="Unassembled WGS sequence"/>
</dbReference>
<dbReference type="PANTHER" id="PTHR34315:SF1">
    <property type="entry name" value="INTRADIOL RING-CLEAVAGE DIOXYGENASES DOMAIN-CONTAINING PROTEIN-RELATED"/>
    <property type="match status" value="1"/>
</dbReference>
<dbReference type="CDD" id="cd03457">
    <property type="entry name" value="intradiol_dioxygenase_like"/>
    <property type="match status" value="1"/>
</dbReference>
<evidence type="ECO:0000313" key="2">
    <source>
        <dbReference type="EnsemblProtists" id="PYU1_T014484"/>
    </source>
</evidence>
<dbReference type="GO" id="GO:0016702">
    <property type="term" value="F:oxidoreductase activity, acting on single donors with incorporation of molecular oxygen, incorporation of two atoms of oxygen"/>
    <property type="evidence" value="ECO:0007669"/>
    <property type="project" value="InterPro"/>
</dbReference>
<evidence type="ECO:0000256" key="1">
    <source>
        <dbReference type="SAM" id="SignalP"/>
    </source>
</evidence>
<feature type="signal peptide" evidence="1">
    <location>
        <begin position="1"/>
        <end position="24"/>
    </location>
</feature>
<protein>
    <recommendedName>
        <fullName evidence="4">Intradiol ring-cleavage dioxygenases domain-containing protein</fullName>
    </recommendedName>
</protein>
<keyword evidence="3" id="KW-1185">Reference proteome</keyword>
<dbReference type="SUPFAM" id="SSF49482">
    <property type="entry name" value="Aromatic compound dioxygenase"/>
    <property type="match status" value="1"/>
</dbReference>
<reference evidence="2" key="3">
    <citation type="submission" date="2015-02" db="UniProtKB">
        <authorList>
            <consortium name="EnsemblProtists"/>
        </authorList>
    </citation>
    <scope>IDENTIFICATION</scope>
    <source>
        <strain evidence="2">DAOM BR144</strain>
    </source>
</reference>
<dbReference type="HOGENOM" id="CLU_027719_0_0_1"/>
<dbReference type="VEuPathDB" id="FungiDB:PYU1_G014453"/>
<dbReference type="PANTHER" id="PTHR34315">
    <property type="match status" value="1"/>
</dbReference>
<feature type="chain" id="PRO_5003873068" description="Intradiol ring-cleavage dioxygenases domain-containing protein" evidence="1">
    <location>
        <begin position="25"/>
        <end position="344"/>
    </location>
</feature>
<dbReference type="Gene3D" id="2.60.130.10">
    <property type="entry name" value="Aromatic compound dioxygenase"/>
    <property type="match status" value="1"/>
</dbReference>
<evidence type="ECO:0000313" key="3">
    <source>
        <dbReference type="Proteomes" id="UP000019132"/>
    </source>
</evidence>
<dbReference type="GO" id="GO:0005506">
    <property type="term" value="F:iron ion binding"/>
    <property type="evidence" value="ECO:0007669"/>
    <property type="project" value="InterPro"/>
</dbReference>
<keyword evidence="1" id="KW-0732">Signal</keyword>
<dbReference type="AlphaFoldDB" id="K3XB85"/>
<dbReference type="EMBL" id="GL376575">
    <property type="status" value="NOT_ANNOTATED_CDS"/>
    <property type="molecule type" value="Genomic_DNA"/>
</dbReference>
<reference evidence="3" key="1">
    <citation type="journal article" date="2010" name="Genome Biol.">
        <title>Genome sequence of the necrotrophic plant pathogen Pythium ultimum reveals original pathogenicity mechanisms and effector repertoire.</title>
        <authorList>
            <person name="Levesque C.A."/>
            <person name="Brouwer H."/>
            <person name="Cano L."/>
            <person name="Hamilton J.P."/>
            <person name="Holt C."/>
            <person name="Huitema E."/>
            <person name="Raffaele S."/>
            <person name="Robideau G.P."/>
            <person name="Thines M."/>
            <person name="Win J."/>
            <person name="Zerillo M.M."/>
            <person name="Beakes G.W."/>
            <person name="Boore J.L."/>
            <person name="Busam D."/>
            <person name="Dumas B."/>
            <person name="Ferriera S."/>
            <person name="Fuerstenberg S.I."/>
            <person name="Gachon C.M."/>
            <person name="Gaulin E."/>
            <person name="Govers F."/>
            <person name="Grenville-Briggs L."/>
            <person name="Horner N."/>
            <person name="Hostetler J."/>
            <person name="Jiang R.H."/>
            <person name="Johnson J."/>
            <person name="Krajaejun T."/>
            <person name="Lin H."/>
            <person name="Meijer H.J."/>
            <person name="Moore B."/>
            <person name="Morris P."/>
            <person name="Phuntmart V."/>
            <person name="Puiu D."/>
            <person name="Shetty J."/>
            <person name="Stajich J.E."/>
            <person name="Tripathy S."/>
            <person name="Wawra S."/>
            <person name="van West P."/>
            <person name="Whitty B.R."/>
            <person name="Coutinho P.M."/>
            <person name="Henrissat B."/>
            <person name="Martin F."/>
            <person name="Thomas P.D."/>
            <person name="Tyler B.M."/>
            <person name="De Vries R.P."/>
            <person name="Kamoun S."/>
            <person name="Yandell M."/>
            <person name="Tisserat N."/>
            <person name="Buell C.R."/>
        </authorList>
    </citation>
    <scope>NUCLEOTIDE SEQUENCE</scope>
    <source>
        <strain evidence="3">DAOM:BR144</strain>
    </source>
</reference>
<accession>K3XB85</accession>
<reference evidence="3" key="2">
    <citation type="submission" date="2010-04" db="EMBL/GenBank/DDBJ databases">
        <authorList>
            <person name="Buell R."/>
            <person name="Hamilton J."/>
            <person name="Hostetler J."/>
        </authorList>
    </citation>
    <scope>NUCLEOTIDE SEQUENCE [LARGE SCALE GENOMIC DNA]</scope>
    <source>
        <strain evidence="3">DAOM:BR144</strain>
    </source>
</reference>
<name>K3XB85_GLOUD</name>
<dbReference type="InterPro" id="IPR015889">
    <property type="entry name" value="Intradiol_dOase_core"/>
</dbReference>
<dbReference type="EnsemblProtists" id="PYU1_T014484">
    <property type="protein sequence ID" value="PYU1_T014484"/>
    <property type="gene ID" value="PYU1_G014453"/>
</dbReference>
<organism evidence="2 3">
    <name type="scientific">Globisporangium ultimum (strain ATCC 200006 / CBS 805.95 / DAOM BR144)</name>
    <name type="common">Pythium ultimum</name>
    <dbReference type="NCBI Taxonomy" id="431595"/>
    <lineage>
        <taxon>Eukaryota</taxon>
        <taxon>Sar</taxon>
        <taxon>Stramenopiles</taxon>
        <taxon>Oomycota</taxon>
        <taxon>Peronosporomycetes</taxon>
        <taxon>Pythiales</taxon>
        <taxon>Pythiaceae</taxon>
        <taxon>Globisporangium</taxon>
    </lineage>
</organism>
<proteinExistence type="predicted"/>
<dbReference type="STRING" id="431595.K3XB85"/>
<dbReference type="eggNOG" id="ENOG502QPRK">
    <property type="taxonomic scope" value="Eukaryota"/>
</dbReference>
<evidence type="ECO:0008006" key="4">
    <source>
        <dbReference type="Google" id="ProtNLM"/>
    </source>
</evidence>
<sequence>MVQLIKLFAATVLATLGFSELVSSHPGETHHAESAEVQVQRQQYFAESQRALAACAKTPHGRRLQEEGSARRAALVDKLRADRKLSAATVIATNHKSSLIGVSPATDPTVLFGSTPKCVLEPYVTEGPYYVRGELIRTDIREKQAGIDLYTELQIIDVNTCLPVPNLYIDFWHCNSTGVYSGVNAATNGNYADKSNINKTFNRGLAPTNASGLVTFLTTFPGHYTGRTTHIHVLANHDGKVLANNTYSGGSVSHVGQIFFDQSLITQVEQTSAYLPNKQTLTTNARDSIFAQSAATFDPVVNYVYLGNSVTDGIFSWISIGINAKLSRTVSAAAHLTANGGVAN</sequence>
<dbReference type="InParanoid" id="K3XB85"/>